<evidence type="ECO:0000313" key="4">
    <source>
        <dbReference type="Proteomes" id="UP000693970"/>
    </source>
</evidence>
<accession>A0A9K3KIW7</accession>
<dbReference type="AlphaFoldDB" id="A0A9K3KIW7"/>
<comment type="caution">
    <text evidence="3">The sequence shown here is derived from an EMBL/GenBank/DDBJ whole genome shotgun (WGS) entry which is preliminary data.</text>
</comment>
<keyword evidence="4" id="KW-1185">Reference proteome</keyword>
<dbReference type="Proteomes" id="UP000693970">
    <property type="component" value="Unassembled WGS sequence"/>
</dbReference>
<evidence type="ECO:0000313" key="2">
    <source>
        <dbReference type="EMBL" id="KAG7337156.1"/>
    </source>
</evidence>
<reference evidence="3" key="1">
    <citation type="journal article" date="2021" name="Sci. Rep.">
        <title>Diploid genomic architecture of Nitzschia inconspicua, an elite biomass production diatom.</title>
        <authorList>
            <person name="Oliver A."/>
            <person name="Podell S."/>
            <person name="Pinowska A."/>
            <person name="Traller J.C."/>
            <person name="Smith S.R."/>
            <person name="McClure R."/>
            <person name="Beliaev A."/>
            <person name="Bohutskyi P."/>
            <person name="Hill E.A."/>
            <person name="Rabines A."/>
            <person name="Zheng H."/>
            <person name="Allen L.Z."/>
            <person name="Kuo A."/>
            <person name="Grigoriev I.V."/>
            <person name="Allen A.E."/>
            <person name="Hazlebeck D."/>
            <person name="Allen E.E."/>
        </authorList>
    </citation>
    <scope>NUCLEOTIDE SEQUENCE</scope>
    <source>
        <strain evidence="3">Hildebrandi</strain>
    </source>
</reference>
<feature type="compositionally biased region" description="Low complexity" evidence="1">
    <location>
        <begin position="309"/>
        <end position="319"/>
    </location>
</feature>
<feature type="region of interest" description="Disordered" evidence="1">
    <location>
        <begin position="120"/>
        <end position="209"/>
    </location>
</feature>
<evidence type="ECO:0000256" key="1">
    <source>
        <dbReference type="SAM" id="MobiDB-lite"/>
    </source>
</evidence>
<name>A0A9K3KIW7_9STRA</name>
<gene>
    <name evidence="3" type="ORF">IV203_021676</name>
    <name evidence="2" type="ORF">IV203_022771</name>
</gene>
<organism evidence="3 4">
    <name type="scientific">Nitzschia inconspicua</name>
    <dbReference type="NCBI Taxonomy" id="303405"/>
    <lineage>
        <taxon>Eukaryota</taxon>
        <taxon>Sar</taxon>
        <taxon>Stramenopiles</taxon>
        <taxon>Ochrophyta</taxon>
        <taxon>Bacillariophyta</taxon>
        <taxon>Bacillariophyceae</taxon>
        <taxon>Bacillariophycidae</taxon>
        <taxon>Bacillariales</taxon>
        <taxon>Bacillariaceae</taxon>
        <taxon>Nitzschia</taxon>
    </lineage>
</organism>
<reference evidence="3" key="2">
    <citation type="submission" date="2021-04" db="EMBL/GenBank/DDBJ databases">
        <authorList>
            <person name="Podell S."/>
        </authorList>
    </citation>
    <scope>NUCLEOTIDE SEQUENCE</scope>
    <source>
        <strain evidence="3">Hildebrandi</strain>
    </source>
</reference>
<feature type="compositionally biased region" description="Polar residues" evidence="1">
    <location>
        <begin position="230"/>
        <end position="260"/>
    </location>
</feature>
<sequence>MTEALPDFISHLMLDKKVESSTIRIISDNARSLRKTLLLCDSSGSSTISSATLNDTRFQAINRWNHDSGYDSDTSVMFAGGRRNASSLEPKVTPLASSTTPNKTVRFKNWGGLDFEDKWSKPSSDSCLSIPQRKSSLTKNSIEEKEMRVVANGGRPPPGRRLSKSKSPPKQTLQSYQRRSRPESPTTTNPLPCWTPSHSARESRRKPRHQISVDCILSGTSSMVAPIDAPTSSNDIFQQRQSPYRSISSETPNNKGRTRASTDIYSNISSTSFEMDSSLVMSQKVLHPGLKTHSKKKTNGACETEGVPSRTSSVRSSNSMGSLHYPLPLGYTVVST</sequence>
<evidence type="ECO:0000313" key="3">
    <source>
        <dbReference type="EMBL" id="KAG7343668.1"/>
    </source>
</evidence>
<feature type="compositionally biased region" description="Polar residues" evidence="1">
    <location>
        <begin position="165"/>
        <end position="190"/>
    </location>
</feature>
<proteinExistence type="predicted"/>
<feature type="region of interest" description="Disordered" evidence="1">
    <location>
        <begin position="291"/>
        <end position="319"/>
    </location>
</feature>
<feature type="compositionally biased region" description="Polar residues" evidence="1">
    <location>
        <begin position="121"/>
        <end position="140"/>
    </location>
</feature>
<dbReference type="EMBL" id="JAGRRH010000093">
    <property type="protein sequence ID" value="KAG7337156.1"/>
    <property type="molecule type" value="Genomic_DNA"/>
</dbReference>
<dbReference type="EMBL" id="JAGRRH010000023">
    <property type="protein sequence ID" value="KAG7343668.1"/>
    <property type="molecule type" value="Genomic_DNA"/>
</dbReference>
<protein>
    <submittedName>
        <fullName evidence="3">Uncharacterized protein</fullName>
    </submittedName>
</protein>
<feature type="region of interest" description="Disordered" evidence="1">
    <location>
        <begin position="226"/>
        <end position="260"/>
    </location>
</feature>